<comment type="catalytic activity">
    <reaction evidence="1">
        <text>ATP + protein L-histidine = ADP + protein N-phospho-L-histidine.</text>
        <dbReference type="EC" id="2.7.13.3"/>
    </reaction>
</comment>
<evidence type="ECO:0000256" key="4">
    <source>
        <dbReference type="ARBA" id="ARBA00022679"/>
    </source>
</evidence>
<dbReference type="Gene3D" id="1.10.287.130">
    <property type="match status" value="1"/>
</dbReference>
<dbReference type="InterPro" id="IPR036097">
    <property type="entry name" value="HisK_dim/P_sf"/>
</dbReference>
<dbReference type="InterPro" id="IPR036890">
    <property type="entry name" value="HATPase_C_sf"/>
</dbReference>
<comment type="caution">
    <text evidence="8">The sequence shown here is derived from an EMBL/GenBank/DDBJ whole genome shotgun (WGS) entry which is preliminary data.</text>
</comment>
<dbReference type="PANTHER" id="PTHR43711">
    <property type="entry name" value="TWO-COMPONENT HISTIDINE KINASE"/>
    <property type="match status" value="1"/>
</dbReference>
<organism evidence="8 9">
    <name type="scientific">Candidatus Lambdaproteobacteria bacterium RIFOXYD2_FULL_50_16</name>
    <dbReference type="NCBI Taxonomy" id="1817772"/>
    <lineage>
        <taxon>Bacteria</taxon>
        <taxon>Pseudomonadati</taxon>
        <taxon>Pseudomonadota</taxon>
        <taxon>Candidatus Lambdaproteobacteria</taxon>
    </lineage>
</organism>
<name>A0A1F6G9U3_9PROT</name>
<dbReference type="Gene3D" id="3.30.565.10">
    <property type="entry name" value="Histidine kinase-like ATPase, C-terminal domain"/>
    <property type="match status" value="1"/>
</dbReference>
<dbReference type="CDD" id="cd00082">
    <property type="entry name" value="HisKA"/>
    <property type="match status" value="1"/>
</dbReference>
<gene>
    <name evidence="8" type="ORF">A2527_05115</name>
</gene>
<dbReference type="PRINTS" id="PR00344">
    <property type="entry name" value="BCTRLSENSOR"/>
</dbReference>
<dbReference type="PANTHER" id="PTHR43711:SF26">
    <property type="entry name" value="SENSOR HISTIDINE KINASE RCSC"/>
    <property type="match status" value="1"/>
</dbReference>
<dbReference type="PROSITE" id="PS50109">
    <property type="entry name" value="HIS_KIN"/>
    <property type="match status" value="1"/>
</dbReference>
<sequence length="442" mass="49160">MEKFELTDLVDKVQLQKLLDALFEASGIPSGIVDLEGNVVAGAGWQRACVDFHRASPACCLRCNQSDIYLARESLRIATSPENDDEVRYAGYKCENGIWDIAIPIIIDGQYLANYFLGQFFYENETIDWEWFKKQADTFGFDQESYLNAIGELPRLSESKVQAILKFNKVLVETLCISASQKRYQRSLLAQINETKQSLLQHDQGLATNLKTSANHSVRKEDLKIIIHDMKSPLSGIAGLAKLIEEENGGRANAEHLKMIAEVSASLVRQIDEILLLGEAEDPIDIVPKTPINMKQLSDLIDQKFALEARYRGINLHQNLRPEAHLISNEHYLWLILSNLISNAFKYISTGSHVYIDGKVVGNQYQIEIADDGIGIPASKQGLLFQKFGVTGNKPQNGESSTGIGLYISKKLANKVNCQLGFRPNLPKGSVFSVVLPLGSSC</sequence>
<dbReference type="InterPro" id="IPR003594">
    <property type="entry name" value="HATPase_dom"/>
</dbReference>
<evidence type="ECO:0000256" key="1">
    <source>
        <dbReference type="ARBA" id="ARBA00000085"/>
    </source>
</evidence>
<evidence type="ECO:0000313" key="9">
    <source>
        <dbReference type="Proteomes" id="UP000178449"/>
    </source>
</evidence>
<evidence type="ECO:0000313" key="8">
    <source>
        <dbReference type="EMBL" id="OGG94885.1"/>
    </source>
</evidence>
<dbReference type="SMART" id="SM00387">
    <property type="entry name" value="HATPase_c"/>
    <property type="match status" value="1"/>
</dbReference>
<dbReference type="CDD" id="cd00075">
    <property type="entry name" value="HATPase"/>
    <property type="match status" value="1"/>
</dbReference>
<dbReference type="SUPFAM" id="SSF55874">
    <property type="entry name" value="ATPase domain of HSP90 chaperone/DNA topoisomerase II/histidine kinase"/>
    <property type="match status" value="1"/>
</dbReference>
<dbReference type="SMART" id="SM00388">
    <property type="entry name" value="HisKA"/>
    <property type="match status" value="1"/>
</dbReference>
<dbReference type="InterPro" id="IPR018771">
    <property type="entry name" value="PocR_dom"/>
</dbReference>
<evidence type="ECO:0000256" key="5">
    <source>
        <dbReference type="ARBA" id="ARBA00022777"/>
    </source>
</evidence>
<accession>A0A1F6G9U3</accession>
<proteinExistence type="predicted"/>
<dbReference type="InterPro" id="IPR050736">
    <property type="entry name" value="Sensor_HK_Regulatory"/>
</dbReference>
<dbReference type="STRING" id="1817772.A2527_05115"/>
<evidence type="ECO:0000256" key="6">
    <source>
        <dbReference type="ARBA" id="ARBA00023012"/>
    </source>
</evidence>
<keyword evidence="5" id="KW-0418">Kinase</keyword>
<reference evidence="8 9" key="1">
    <citation type="journal article" date="2016" name="Nat. Commun.">
        <title>Thousands of microbial genomes shed light on interconnected biogeochemical processes in an aquifer system.</title>
        <authorList>
            <person name="Anantharaman K."/>
            <person name="Brown C.T."/>
            <person name="Hug L.A."/>
            <person name="Sharon I."/>
            <person name="Castelle C.J."/>
            <person name="Probst A.J."/>
            <person name="Thomas B.C."/>
            <person name="Singh A."/>
            <person name="Wilkins M.J."/>
            <person name="Karaoz U."/>
            <person name="Brodie E.L."/>
            <person name="Williams K.H."/>
            <person name="Hubbard S.S."/>
            <person name="Banfield J.F."/>
        </authorList>
    </citation>
    <scope>NUCLEOTIDE SEQUENCE [LARGE SCALE GENOMIC DNA]</scope>
</reference>
<dbReference type="GO" id="GO:0000155">
    <property type="term" value="F:phosphorelay sensor kinase activity"/>
    <property type="evidence" value="ECO:0007669"/>
    <property type="project" value="InterPro"/>
</dbReference>
<dbReference type="EC" id="2.7.13.3" evidence="2"/>
<evidence type="ECO:0000256" key="3">
    <source>
        <dbReference type="ARBA" id="ARBA00022553"/>
    </source>
</evidence>
<keyword evidence="4" id="KW-0808">Transferase</keyword>
<keyword evidence="3" id="KW-0597">Phosphoprotein</keyword>
<keyword evidence="6" id="KW-0902">Two-component regulatory system</keyword>
<feature type="domain" description="Histidine kinase" evidence="7">
    <location>
        <begin position="225"/>
        <end position="440"/>
    </location>
</feature>
<dbReference type="InterPro" id="IPR004358">
    <property type="entry name" value="Sig_transdc_His_kin-like_C"/>
</dbReference>
<dbReference type="Pfam" id="PF02518">
    <property type="entry name" value="HATPase_c"/>
    <property type="match status" value="1"/>
</dbReference>
<dbReference type="InterPro" id="IPR003661">
    <property type="entry name" value="HisK_dim/P_dom"/>
</dbReference>
<dbReference type="EMBL" id="MFNE01000032">
    <property type="protein sequence ID" value="OGG94885.1"/>
    <property type="molecule type" value="Genomic_DNA"/>
</dbReference>
<evidence type="ECO:0000259" key="7">
    <source>
        <dbReference type="PROSITE" id="PS50109"/>
    </source>
</evidence>
<dbReference type="SUPFAM" id="SSF47384">
    <property type="entry name" value="Homodimeric domain of signal transducing histidine kinase"/>
    <property type="match status" value="1"/>
</dbReference>
<dbReference type="InterPro" id="IPR005467">
    <property type="entry name" value="His_kinase_dom"/>
</dbReference>
<evidence type="ECO:0000256" key="2">
    <source>
        <dbReference type="ARBA" id="ARBA00012438"/>
    </source>
</evidence>
<protein>
    <recommendedName>
        <fullName evidence="2">histidine kinase</fullName>
        <ecNumber evidence="2">2.7.13.3</ecNumber>
    </recommendedName>
</protein>
<dbReference type="Pfam" id="PF10114">
    <property type="entry name" value="PocR"/>
    <property type="match status" value="1"/>
</dbReference>
<dbReference type="Proteomes" id="UP000178449">
    <property type="component" value="Unassembled WGS sequence"/>
</dbReference>
<dbReference type="AlphaFoldDB" id="A0A1F6G9U3"/>